<proteinExistence type="predicted"/>
<keyword evidence="3" id="KW-1185">Reference proteome</keyword>
<protein>
    <submittedName>
        <fullName evidence="2">Uncharacterized protein</fullName>
    </submittedName>
</protein>
<evidence type="ECO:0000256" key="1">
    <source>
        <dbReference type="SAM" id="Phobius"/>
    </source>
</evidence>
<keyword evidence="1" id="KW-0812">Transmembrane</keyword>
<gene>
    <name evidence="2" type="ORF">ULMA_13590</name>
</gene>
<keyword evidence="1" id="KW-0472">Membrane</keyword>
<organism evidence="2 3">
    <name type="scientific">Patiriisocius marinus</name>
    <dbReference type="NCBI Taxonomy" id="1397112"/>
    <lineage>
        <taxon>Bacteria</taxon>
        <taxon>Pseudomonadati</taxon>
        <taxon>Bacteroidota</taxon>
        <taxon>Flavobacteriia</taxon>
        <taxon>Flavobacteriales</taxon>
        <taxon>Flavobacteriaceae</taxon>
        <taxon>Patiriisocius</taxon>
    </lineage>
</organism>
<dbReference type="OrthoDB" id="6400719at2"/>
<evidence type="ECO:0000313" key="2">
    <source>
        <dbReference type="EMBL" id="GER59251.1"/>
    </source>
</evidence>
<comment type="caution">
    <text evidence="2">The sequence shown here is derived from an EMBL/GenBank/DDBJ whole genome shotgun (WGS) entry which is preliminary data.</text>
</comment>
<accession>A0A5J4J082</accession>
<evidence type="ECO:0000313" key="3">
    <source>
        <dbReference type="Proteomes" id="UP000326509"/>
    </source>
</evidence>
<dbReference type="EMBL" id="BKCG01000002">
    <property type="protein sequence ID" value="GER59251.1"/>
    <property type="molecule type" value="Genomic_DNA"/>
</dbReference>
<dbReference type="AlphaFoldDB" id="A0A5J4J082"/>
<feature type="transmembrane region" description="Helical" evidence="1">
    <location>
        <begin position="12"/>
        <end position="30"/>
    </location>
</feature>
<reference evidence="2 3" key="1">
    <citation type="submission" date="2019-08" db="EMBL/GenBank/DDBJ databases">
        <title>Draft genome sequence of Ulvibacter marinus type strain NBRC 109484.</title>
        <authorList>
            <person name="Kawano K."/>
            <person name="Ushijima N."/>
            <person name="Kihara M."/>
            <person name="Itoh H."/>
        </authorList>
    </citation>
    <scope>NUCLEOTIDE SEQUENCE [LARGE SCALE GENOMIC DNA]</scope>
    <source>
        <strain evidence="2 3">NBRC 109484</strain>
    </source>
</reference>
<name>A0A5J4J082_9FLAO</name>
<dbReference type="RefSeq" id="WP_151673347.1">
    <property type="nucleotide sequence ID" value="NZ_BKCG01000002.1"/>
</dbReference>
<keyword evidence="1" id="KW-1133">Transmembrane helix</keyword>
<dbReference type="Proteomes" id="UP000326509">
    <property type="component" value="Unassembled WGS sequence"/>
</dbReference>
<sequence>MENTTPVSAKKKAVIGYITIIGLFIAMSMNSDNKDGFTTRHLQNMFGFTVLWICSQVAIFYINTTLGDILWLMSLVLIISQAIRAYQAKEPNIPFLSRKFQQWFTFLA</sequence>